<dbReference type="EMBL" id="OCZC01000062">
    <property type="protein sequence ID" value="SOO24420.1"/>
    <property type="molecule type" value="Genomic_DNA"/>
</dbReference>
<sequence length="93" mass="9285">MSEAGSGGGLSRPLPVGQVAPALHDLAGAVPACSRAQTTDGLSVRAACAGLAAAVMTGKRDQAGDCPPACSLFTCDGLARRGRRYRRGSASAR</sequence>
<proteinExistence type="predicted"/>
<organism evidence="1 2">
    <name type="scientific">Xanthomonas campestris pv. phaseoli</name>
    <dbReference type="NCBI Taxonomy" id="317013"/>
    <lineage>
        <taxon>Bacteria</taxon>
        <taxon>Pseudomonadati</taxon>
        <taxon>Pseudomonadota</taxon>
        <taxon>Gammaproteobacteria</taxon>
        <taxon>Lysobacterales</taxon>
        <taxon>Lysobacteraceae</taxon>
        <taxon>Xanthomonas</taxon>
    </lineage>
</organism>
<evidence type="ECO:0000313" key="1">
    <source>
        <dbReference type="EMBL" id="SOO24420.1"/>
    </source>
</evidence>
<comment type="caution">
    <text evidence="1">The sequence shown here is derived from an EMBL/GenBank/DDBJ whole genome shotgun (WGS) entry which is preliminary data.</text>
</comment>
<reference evidence="1 2" key="1">
    <citation type="submission" date="2017-10" db="EMBL/GenBank/DDBJ databases">
        <authorList>
            <person name="Regsiter A."/>
            <person name="William W."/>
        </authorList>
    </citation>
    <scope>NUCLEOTIDE SEQUENCE [LARGE SCALE GENOMIC DNA]</scope>
    <source>
        <strain evidence="1 2">CFBP6991</strain>
    </source>
</reference>
<gene>
    <name evidence="1" type="ORF">XFF6991_360033</name>
</gene>
<dbReference type="AlphaFoldDB" id="A0A7Z7NGT0"/>
<dbReference type="Proteomes" id="UP000234345">
    <property type="component" value="Unassembled WGS sequence"/>
</dbReference>
<accession>A0A7Z7NGT0</accession>
<protein>
    <submittedName>
        <fullName evidence="1">Uncharacterized protein</fullName>
    </submittedName>
</protein>
<name>A0A7Z7NGT0_XANCH</name>
<evidence type="ECO:0000313" key="2">
    <source>
        <dbReference type="Proteomes" id="UP000234345"/>
    </source>
</evidence>